<reference evidence="12" key="1">
    <citation type="journal article" date="2019" name="Int. J. Syst. Evol. Microbiol.">
        <title>The Global Catalogue of Microorganisms (GCM) 10K type strain sequencing project: providing services to taxonomists for standard genome sequencing and annotation.</title>
        <authorList>
            <consortium name="The Broad Institute Genomics Platform"/>
            <consortium name="The Broad Institute Genome Sequencing Center for Infectious Disease"/>
            <person name="Wu L."/>
            <person name="Ma J."/>
        </authorList>
    </citation>
    <scope>NUCLEOTIDE SEQUENCE [LARGE SCALE GENOMIC DNA]</scope>
    <source>
        <strain evidence="12">CCM 8950</strain>
    </source>
</reference>
<evidence type="ECO:0000256" key="6">
    <source>
        <dbReference type="ARBA" id="ARBA00023306"/>
    </source>
</evidence>
<evidence type="ECO:0000256" key="3">
    <source>
        <dbReference type="ARBA" id="ARBA00022692"/>
    </source>
</evidence>
<feature type="coiled-coil region" evidence="9">
    <location>
        <begin position="68"/>
        <end position="102"/>
    </location>
</feature>
<keyword evidence="4 7" id="KW-1133">Transmembrane helix</keyword>
<evidence type="ECO:0000256" key="10">
    <source>
        <dbReference type="SAM" id="MobiDB-lite"/>
    </source>
</evidence>
<dbReference type="GO" id="GO:0051301">
    <property type="term" value="P:cell division"/>
    <property type="evidence" value="ECO:0007669"/>
    <property type="project" value="UniProtKB-KW"/>
</dbReference>
<protein>
    <recommendedName>
        <fullName evidence="7 8">Cell division protein FtsL</fullName>
    </recommendedName>
</protein>
<keyword evidence="6 7" id="KW-0131">Cell cycle</keyword>
<evidence type="ECO:0000313" key="11">
    <source>
        <dbReference type="EMBL" id="MFC6255296.1"/>
    </source>
</evidence>
<comment type="subcellular location">
    <subcellularLocation>
        <location evidence="7">Cell membrane</location>
        <topology evidence="7">Single-pass type II membrane protein</topology>
    </subcellularLocation>
    <text evidence="7">Localizes to the division septum where it forms a ring structure.</text>
</comment>
<organism evidence="11 12">
    <name type="scientific">Secundilactobacillus hailunensis</name>
    <dbReference type="NCBI Taxonomy" id="2559923"/>
    <lineage>
        <taxon>Bacteria</taxon>
        <taxon>Bacillati</taxon>
        <taxon>Bacillota</taxon>
        <taxon>Bacilli</taxon>
        <taxon>Lactobacillales</taxon>
        <taxon>Lactobacillaceae</taxon>
        <taxon>Secundilactobacillus</taxon>
    </lineage>
</organism>
<feature type="compositionally biased region" description="Polar residues" evidence="10">
    <location>
        <begin position="1"/>
        <end position="17"/>
    </location>
</feature>
<gene>
    <name evidence="7 11" type="primary">ftsL</name>
    <name evidence="11" type="ORF">ACFP1H_11955</name>
</gene>
<keyword evidence="5 7" id="KW-0472">Membrane</keyword>
<evidence type="ECO:0000256" key="7">
    <source>
        <dbReference type="HAMAP-Rule" id="MF_00910"/>
    </source>
</evidence>
<keyword evidence="12" id="KW-1185">Reference proteome</keyword>
<evidence type="ECO:0000256" key="2">
    <source>
        <dbReference type="ARBA" id="ARBA00022618"/>
    </source>
</evidence>
<dbReference type="RefSeq" id="WP_137630502.1">
    <property type="nucleotide sequence ID" value="NZ_BJDO01000009.1"/>
</dbReference>
<feature type="transmembrane region" description="Helical" evidence="7">
    <location>
        <begin position="45"/>
        <end position="63"/>
    </location>
</feature>
<keyword evidence="3 7" id="KW-0812">Transmembrane</keyword>
<evidence type="ECO:0000313" key="12">
    <source>
        <dbReference type="Proteomes" id="UP001596190"/>
    </source>
</evidence>
<dbReference type="InterPro" id="IPR011922">
    <property type="entry name" value="Cell_div_FtsL"/>
</dbReference>
<keyword evidence="1 7" id="KW-1003">Cell membrane</keyword>
<evidence type="ECO:0000256" key="5">
    <source>
        <dbReference type="ARBA" id="ARBA00023136"/>
    </source>
</evidence>
<sequence length="126" mass="14045">MAQNNLATQYQPQTLPKQPQVPLHRSSKQAVSVPKKLPVSRFEKCLLTVGGVLIIGMMLWLVSTKIGVSTAQQHLQDVDTRIASLENKNTNDRQTINELLNRSRLEKVAKANGMTLSNSKVRNVNK</sequence>
<evidence type="ECO:0000256" key="8">
    <source>
        <dbReference type="NCBIfam" id="TIGR02209"/>
    </source>
</evidence>
<comment type="caution">
    <text evidence="11">The sequence shown here is derived from an EMBL/GenBank/DDBJ whole genome shotgun (WGS) entry which is preliminary data.</text>
</comment>
<comment type="similarity">
    <text evidence="7">Belongs to the FtsL family.</text>
</comment>
<proteinExistence type="inferred from homology"/>
<evidence type="ECO:0000256" key="4">
    <source>
        <dbReference type="ARBA" id="ARBA00022989"/>
    </source>
</evidence>
<dbReference type="NCBIfam" id="TIGR02209">
    <property type="entry name" value="ftsL_broad"/>
    <property type="match status" value="1"/>
</dbReference>
<feature type="region of interest" description="Disordered" evidence="10">
    <location>
        <begin position="1"/>
        <end position="32"/>
    </location>
</feature>
<name>A0ABW1TBH5_9LACO</name>
<dbReference type="Proteomes" id="UP001596190">
    <property type="component" value="Unassembled WGS sequence"/>
</dbReference>
<comment type="function">
    <text evidence="7">Essential cell division protein.</text>
</comment>
<evidence type="ECO:0000256" key="9">
    <source>
        <dbReference type="SAM" id="Coils"/>
    </source>
</evidence>
<accession>A0ABW1TBH5</accession>
<keyword evidence="2 7" id="KW-0132">Cell division</keyword>
<evidence type="ECO:0000256" key="1">
    <source>
        <dbReference type="ARBA" id="ARBA00022475"/>
    </source>
</evidence>
<dbReference type="EMBL" id="JBHSSA010000119">
    <property type="protein sequence ID" value="MFC6255296.1"/>
    <property type="molecule type" value="Genomic_DNA"/>
</dbReference>
<dbReference type="HAMAP" id="MF_00910">
    <property type="entry name" value="FtsL"/>
    <property type="match status" value="1"/>
</dbReference>
<keyword evidence="9" id="KW-0175">Coiled coil</keyword>